<protein>
    <submittedName>
        <fullName evidence="1">Uncharacterized protein</fullName>
    </submittedName>
</protein>
<organism evidence="1 2">
    <name type="scientific">Raoultella ornithinolytica</name>
    <name type="common">Klebsiella ornithinolytica</name>
    <dbReference type="NCBI Taxonomy" id="54291"/>
    <lineage>
        <taxon>Bacteria</taxon>
        <taxon>Pseudomonadati</taxon>
        <taxon>Pseudomonadota</taxon>
        <taxon>Gammaproteobacteria</taxon>
        <taxon>Enterobacterales</taxon>
        <taxon>Enterobacteriaceae</taxon>
        <taxon>Klebsiella/Raoultella group</taxon>
        <taxon>Raoultella</taxon>
    </lineage>
</organism>
<gene>
    <name evidence="1" type="ORF">N2J37_15745</name>
</gene>
<name>A0A9Q9J9K5_RAOOR</name>
<evidence type="ECO:0000313" key="1">
    <source>
        <dbReference type="EMBL" id="UXE36019.1"/>
    </source>
</evidence>
<proteinExistence type="predicted"/>
<dbReference type="EMBL" id="CP104450">
    <property type="protein sequence ID" value="UXE36019.1"/>
    <property type="molecule type" value="Genomic_DNA"/>
</dbReference>
<reference evidence="1" key="1">
    <citation type="submission" date="2022-09" db="EMBL/GenBank/DDBJ databases">
        <title>Multidrug resistance Raoultella ornithinolytica Strain MQB_Silv_108.</title>
        <authorList>
            <person name="Quintela-Baluja M."/>
        </authorList>
    </citation>
    <scope>NUCLEOTIDE SEQUENCE</scope>
    <source>
        <strain evidence="1">MQB_Silv_108</strain>
    </source>
</reference>
<accession>A0A9Q9J9K5</accession>
<dbReference type="Proteomes" id="UP001064206">
    <property type="component" value="Chromosome"/>
</dbReference>
<evidence type="ECO:0000313" key="2">
    <source>
        <dbReference type="Proteomes" id="UP001064206"/>
    </source>
</evidence>
<sequence>MRMGRYTRILWVLVTLSLISFSVHSILPLLARSAIGGVIGRVVASRAAAVAANDAVYLTMVNNTSRAIAVNAASRSALIPSQAMLKSGANVLTWAGVGYSLGQLRNDELLPEGVVIDDKGNYVFKSDDISNTVVAGKELTSKYPYYSYYHEKYYEGFNRHMVAKKVFGDIQLIEGLTCGFPPKACTLSAIISVSDAAFDNVLIEYEGYVKKELVGGSYSIGVSENYDYHSENPSPGENNDKDVGKFISDTLNSLKLDVDKLANVLNSLWMEAASKPDYEGLPFTSSNPVTANEIKAVAPEVINLTQQEWIKPNQIHENSPVEIPVKETGSTTEPNEVFPESPEPDYPYLEMPSAMEILQPFNQFFPEYKNLRLPSRNATCPVWYIPFYGKEYKVDSHCPLLEDNRGVFKAIFLLLWSFISLRKLLSA</sequence>
<dbReference type="RefSeq" id="WP_260990141.1">
    <property type="nucleotide sequence ID" value="NZ_CP104450.1"/>
</dbReference>
<dbReference type="AlphaFoldDB" id="A0A9Q9J9K5"/>